<evidence type="ECO:0000256" key="1">
    <source>
        <dbReference type="SAM" id="MobiDB-lite"/>
    </source>
</evidence>
<accession>A0A804MW10</accession>
<evidence type="ECO:0000313" key="3">
    <source>
        <dbReference type="Proteomes" id="UP000007305"/>
    </source>
</evidence>
<dbReference type="PANTHER" id="PTHR12433">
    <property type="entry name" value="MEDIATOR OF RNA POLYMERASE II TRANSCRIPTION SUBUNIT 25"/>
    <property type="match status" value="1"/>
</dbReference>
<protein>
    <submittedName>
        <fullName evidence="2">Uncharacterized protein</fullName>
    </submittedName>
</protein>
<reference evidence="3" key="1">
    <citation type="submission" date="2015-12" db="EMBL/GenBank/DDBJ databases">
        <title>Update maize B73 reference genome by single molecule sequencing technologies.</title>
        <authorList>
            <consortium name="Maize Genome Sequencing Project"/>
            <person name="Ware D."/>
        </authorList>
    </citation>
    <scope>NUCLEOTIDE SEQUENCE [LARGE SCALE GENOMIC DNA]</scope>
    <source>
        <strain evidence="3">cv. B73</strain>
    </source>
</reference>
<dbReference type="PANTHER" id="PTHR12433:SF11">
    <property type="entry name" value="MEDIATOR OF RNA POLYMERASE II TRANSCRIPTION SUBUNIT 25"/>
    <property type="match status" value="1"/>
</dbReference>
<dbReference type="Proteomes" id="UP000007305">
    <property type="component" value="Chromosome 2"/>
</dbReference>
<proteinExistence type="predicted"/>
<feature type="region of interest" description="Disordered" evidence="1">
    <location>
        <begin position="123"/>
        <end position="149"/>
    </location>
</feature>
<organism evidence="2 3">
    <name type="scientific">Zea mays</name>
    <name type="common">Maize</name>
    <dbReference type="NCBI Taxonomy" id="4577"/>
    <lineage>
        <taxon>Eukaryota</taxon>
        <taxon>Viridiplantae</taxon>
        <taxon>Streptophyta</taxon>
        <taxon>Embryophyta</taxon>
        <taxon>Tracheophyta</taxon>
        <taxon>Spermatophyta</taxon>
        <taxon>Magnoliopsida</taxon>
        <taxon>Liliopsida</taxon>
        <taxon>Poales</taxon>
        <taxon>Poaceae</taxon>
        <taxon>PACMAD clade</taxon>
        <taxon>Panicoideae</taxon>
        <taxon>Andropogonodae</taxon>
        <taxon>Andropogoneae</taxon>
        <taxon>Tripsacinae</taxon>
        <taxon>Zea</taxon>
    </lineage>
</organism>
<dbReference type="AlphaFoldDB" id="A0A804MW10"/>
<name>A0A804MW10_MAIZE</name>
<reference evidence="2" key="3">
    <citation type="submission" date="2021-05" db="UniProtKB">
        <authorList>
            <consortium name="EnsemblPlants"/>
        </authorList>
    </citation>
    <scope>IDENTIFICATION</scope>
    <source>
        <strain evidence="2">cv. B73</strain>
    </source>
</reference>
<dbReference type="EnsemblPlants" id="Zm00001eb115900_T003">
    <property type="protein sequence ID" value="Zm00001eb115900_P003"/>
    <property type="gene ID" value="Zm00001eb115900"/>
</dbReference>
<sequence>GQRQGQPVFISKLESWGGTVSRKVAEDWPETMQIVRLIAQEHMNKKYSESQYVGNTDFLIFRALNQHGFLGQLQERKLCGVIQLPSQTLLLSMYDKTSRMVGMLFPKADVQARGLNSAITSAAGRTYTPPTTTTTAATEKHTSSSTTTHTEAAAATYAEATTTTTSIPRAATFTATDDATNTTATTISIPATSTNAASTATVATNTTTEASVATHGSPTTTAVVSDGGYRIRQ</sequence>
<keyword evidence="3" id="KW-1185">Reference proteome</keyword>
<evidence type="ECO:0000313" key="2">
    <source>
        <dbReference type="EnsemblPlants" id="Zm00001eb115900_P003"/>
    </source>
</evidence>
<reference evidence="2" key="2">
    <citation type="submission" date="2019-07" db="EMBL/GenBank/DDBJ databases">
        <authorList>
            <person name="Seetharam A."/>
            <person name="Woodhouse M."/>
            <person name="Cannon E."/>
        </authorList>
    </citation>
    <scope>NUCLEOTIDE SEQUENCE [LARGE SCALE GENOMIC DNA]</scope>
    <source>
        <strain evidence="2">cv. B73</strain>
    </source>
</reference>
<dbReference type="Gramene" id="Zm00001eb115900_T003">
    <property type="protein sequence ID" value="Zm00001eb115900_P003"/>
    <property type="gene ID" value="Zm00001eb115900"/>
</dbReference>